<protein>
    <submittedName>
        <fullName evidence="2">Uncharacterized protein</fullName>
    </submittedName>
</protein>
<reference evidence="2 3" key="1">
    <citation type="submission" date="2013-10" db="EMBL/GenBank/DDBJ databases">
        <title>Salinisphaera halophila YIM 95161 Genome Sequencing.</title>
        <authorList>
            <person name="Lai Q."/>
            <person name="Li C."/>
            <person name="Shao Z."/>
        </authorList>
    </citation>
    <scope>NUCLEOTIDE SEQUENCE [LARGE SCALE GENOMIC DNA]</scope>
    <source>
        <strain evidence="2 3">YIM 95161</strain>
    </source>
</reference>
<keyword evidence="1" id="KW-1133">Transmembrane helix</keyword>
<proteinExistence type="predicted"/>
<comment type="caution">
    <text evidence="2">The sequence shown here is derived from an EMBL/GenBank/DDBJ whole genome shotgun (WGS) entry which is preliminary data.</text>
</comment>
<evidence type="ECO:0000313" key="2">
    <source>
        <dbReference type="EMBL" id="ROO25572.1"/>
    </source>
</evidence>
<gene>
    <name evidence="2" type="ORF">SAHL_14215</name>
</gene>
<feature type="transmembrane region" description="Helical" evidence="1">
    <location>
        <begin position="6"/>
        <end position="27"/>
    </location>
</feature>
<keyword evidence="1" id="KW-0812">Transmembrane</keyword>
<evidence type="ECO:0000256" key="1">
    <source>
        <dbReference type="SAM" id="Phobius"/>
    </source>
</evidence>
<organism evidence="2 3">
    <name type="scientific">Salinisphaera orenii YIM 95161</name>
    <dbReference type="NCBI Taxonomy" id="1051139"/>
    <lineage>
        <taxon>Bacteria</taxon>
        <taxon>Pseudomonadati</taxon>
        <taxon>Pseudomonadota</taxon>
        <taxon>Gammaproteobacteria</taxon>
        <taxon>Salinisphaerales</taxon>
        <taxon>Salinisphaeraceae</taxon>
        <taxon>Salinisphaera</taxon>
    </lineage>
</organism>
<accession>A0A423PJ94</accession>
<evidence type="ECO:0000313" key="3">
    <source>
        <dbReference type="Proteomes" id="UP000285123"/>
    </source>
</evidence>
<name>A0A423PJ94_9GAMM</name>
<dbReference type="Proteomes" id="UP000285123">
    <property type="component" value="Unassembled WGS sequence"/>
</dbReference>
<keyword evidence="1" id="KW-0472">Membrane</keyword>
<dbReference type="AlphaFoldDB" id="A0A423PJ94"/>
<sequence>MDVTMYILGLITFAAFAHLFVRGLSIGEKSKLLLGRRYRVL</sequence>
<dbReference type="EMBL" id="AYKF01000111">
    <property type="protein sequence ID" value="ROO25572.1"/>
    <property type="molecule type" value="Genomic_DNA"/>
</dbReference>